<dbReference type="Gene3D" id="3.80.10.10">
    <property type="entry name" value="Ribonuclease Inhibitor"/>
    <property type="match status" value="1"/>
</dbReference>
<evidence type="ECO:0000313" key="3">
    <source>
        <dbReference type="Proteomes" id="UP001177003"/>
    </source>
</evidence>
<dbReference type="AlphaFoldDB" id="A0AA35Y623"/>
<dbReference type="Pfam" id="PF00646">
    <property type="entry name" value="F-box"/>
    <property type="match status" value="1"/>
</dbReference>
<keyword evidence="3" id="KW-1185">Reference proteome</keyword>
<dbReference type="SMART" id="SM00256">
    <property type="entry name" value="FBOX"/>
    <property type="match status" value="1"/>
</dbReference>
<dbReference type="InterPro" id="IPR055411">
    <property type="entry name" value="LRR_FXL15/At3g58940/PEG3-like"/>
</dbReference>
<gene>
    <name evidence="2" type="ORF">LSALG_LOCUS2853</name>
</gene>
<sequence length="430" mass="49736">MTGKHKRRYVTRVVEDRLSNLPGHLIDSILERVPFEDAVKTSIISKNWRYKWTSIKVLTFDNDFNVKIAKNGAIDYNEYISTINQVLNLHKGPISKFVIYIPPMFFDSFEEIDEWMMFLSRNNVTKLALYNSNRRYELPSHVFSCLGLRMLILENCFFNPPLQFEGFHNLEDVFLQHIDFGKNLSGNQMNLPQLKNLNFLECTNVHNFNIKATKMKNLVLVACPDANLLQLLENPSLIVFGVSFRSIEDFVRVEKINSISFLSSLTRIEDFFIEGNFLKFLSAEEVPKWLPLSMNSLKHLVLQDFQVGDLDQLNVALCLLRNSPNLDTLRVHFEEPRHFVGLALDHLEAPNCLDYTLKQLRTVEITCLEGLEVELLFIKLLLAHSPNLEKISITPIGALNIRKRFGIAKDVMRFPRASPKAEMIYLNPEK</sequence>
<organism evidence="2 3">
    <name type="scientific">Lactuca saligna</name>
    <name type="common">Willowleaf lettuce</name>
    <dbReference type="NCBI Taxonomy" id="75948"/>
    <lineage>
        <taxon>Eukaryota</taxon>
        <taxon>Viridiplantae</taxon>
        <taxon>Streptophyta</taxon>
        <taxon>Embryophyta</taxon>
        <taxon>Tracheophyta</taxon>
        <taxon>Spermatophyta</taxon>
        <taxon>Magnoliopsida</taxon>
        <taxon>eudicotyledons</taxon>
        <taxon>Gunneridae</taxon>
        <taxon>Pentapetalae</taxon>
        <taxon>asterids</taxon>
        <taxon>campanulids</taxon>
        <taxon>Asterales</taxon>
        <taxon>Asteraceae</taxon>
        <taxon>Cichorioideae</taxon>
        <taxon>Cichorieae</taxon>
        <taxon>Lactucinae</taxon>
        <taxon>Lactuca</taxon>
    </lineage>
</organism>
<proteinExistence type="predicted"/>
<dbReference type="PANTHER" id="PTHR31639">
    <property type="entry name" value="F-BOX PROTEIN-LIKE"/>
    <property type="match status" value="1"/>
</dbReference>
<dbReference type="EMBL" id="OX465086">
    <property type="protein sequence ID" value="CAI9262097.1"/>
    <property type="molecule type" value="Genomic_DNA"/>
</dbReference>
<dbReference type="SMART" id="SM00579">
    <property type="entry name" value="FBD"/>
    <property type="match status" value="1"/>
</dbReference>
<dbReference type="SUPFAM" id="SSF52047">
    <property type="entry name" value="RNI-like"/>
    <property type="match status" value="1"/>
</dbReference>
<dbReference type="InterPro" id="IPR006566">
    <property type="entry name" value="FBD"/>
</dbReference>
<reference evidence="2" key="1">
    <citation type="submission" date="2023-04" db="EMBL/GenBank/DDBJ databases">
        <authorList>
            <person name="Vijverberg K."/>
            <person name="Xiong W."/>
            <person name="Schranz E."/>
        </authorList>
    </citation>
    <scope>NUCLEOTIDE SEQUENCE</scope>
</reference>
<dbReference type="PANTHER" id="PTHR31639:SF333">
    <property type="entry name" value="F-BOX DOMAIN, FBD DOMAIN, LEUCINE-RICH REPEAT DOMAIN, L DOMAIN-LIKE PROTEIN-RELATED"/>
    <property type="match status" value="1"/>
</dbReference>
<dbReference type="InterPro" id="IPR036047">
    <property type="entry name" value="F-box-like_dom_sf"/>
</dbReference>
<dbReference type="PROSITE" id="PS50181">
    <property type="entry name" value="FBOX"/>
    <property type="match status" value="1"/>
</dbReference>
<evidence type="ECO:0000259" key="1">
    <source>
        <dbReference type="PROSITE" id="PS50181"/>
    </source>
</evidence>
<protein>
    <recommendedName>
        <fullName evidence="1">F-box domain-containing protein</fullName>
    </recommendedName>
</protein>
<name>A0AA35Y623_LACSI</name>
<dbReference type="SUPFAM" id="SSF81383">
    <property type="entry name" value="F-box domain"/>
    <property type="match status" value="1"/>
</dbReference>
<evidence type="ECO:0000313" key="2">
    <source>
        <dbReference type="EMBL" id="CAI9262097.1"/>
    </source>
</evidence>
<feature type="domain" description="F-box" evidence="1">
    <location>
        <begin position="15"/>
        <end position="49"/>
    </location>
</feature>
<accession>A0AA35Y623</accession>
<dbReference type="InterPro" id="IPR032675">
    <property type="entry name" value="LRR_dom_sf"/>
</dbReference>
<dbReference type="InterPro" id="IPR001810">
    <property type="entry name" value="F-box_dom"/>
</dbReference>
<dbReference type="Pfam" id="PF24758">
    <property type="entry name" value="LRR_At5g56370"/>
    <property type="match status" value="1"/>
</dbReference>
<dbReference type="Proteomes" id="UP001177003">
    <property type="component" value="Chromosome 0"/>
</dbReference>